<organism evidence="3 4">
    <name type="scientific">Roseisolibacter agri</name>
    <dbReference type="NCBI Taxonomy" id="2014610"/>
    <lineage>
        <taxon>Bacteria</taxon>
        <taxon>Pseudomonadati</taxon>
        <taxon>Gemmatimonadota</taxon>
        <taxon>Gemmatimonadia</taxon>
        <taxon>Gemmatimonadales</taxon>
        <taxon>Gemmatimonadaceae</taxon>
        <taxon>Roseisolibacter</taxon>
    </lineage>
</organism>
<dbReference type="InterPro" id="IPR000073">
    <property type="entry name" value="AB_hydrolase_1"/>
</dbReference>
<dbReference type="Pfam" id="PF00561">
    <property type="entry name" value="Abhydrolase_1"/>
    <property type="match status" value="1"/>
</dbReference>
<dbReference type="InterPro" id="IPR050266">
    <property type="entry name" value="AB_hydrolase_sf"/>
</dbReference>
<accession>A0AA37QAK4</accession>
<dbReference type="AlphaFoldDB" id="A0AA37QAK4"/>
<proteinExistence type="predicted"/>
<dbReference type="Gene3D" id="3.40.50.1820">
    <property type="entry name" value="alpha/beta hydrolase"/>
    <property type="match status" value="1"/>
</dbReference>
<feature type="domain" description="AB hydrolase-1" evidence="2">
    <location>
        <begin position="72"/>
        <end position="197"/>
    </location>
</feature>
<dbReference type="EMBL" id="BRXS01000005">
    <property type="protein sequence ID" value="GLC26777.1"/>
    <property type="molecule type" value="Genomic_DNA"/>
</dbReference>
<dbReference type="SUPFAM" id="SSF53474">
    <property type="entry name" value="alpha/beta-Hydrolases"/>
    <property type="match status" value="1"/>
</dbReference>
<evidence type="ECO:0000256" key="1">
    <source>
        <dbReference type="SAM" id="SignalP"/>
    </source>
</evidence>
<dbReference type="InterPro" id="IPR029058">
    <property type="entry name" value="AB_hydrolase_fold"/>
</dbReference>
<keyword evidence="1" id="KW-0732">Signal</keyword>
<dbReference type="PANTHER" id="PTHR43798:SF33">
    <property type="entry name" value="HYDROLASE, PUTATIVE (AFU_ORTHOLOGUE AFUA_2G14860)-RELATED"/>
    <property type="match status" value="1"/>
</dbReference>
<feature type="chain" id="PRO_5041319329" description="AB hydrolase-1 domain-containing protein" evidence="1">
    <location>
        <begin position="20"/>
        <end position="359"/>
    </location>
</feature>
<evidence type="ECO:0000313" key="3">
    <source>
        <dbReference type="EMBL" id="GLC26777.1"/>
    </source>
</evidence>
<reference evidence="3" key="1">
    <citation type="submission" date="2022-08" db="EMBL/GenBank/DDBJ databases">
        <title>Draft genome sequencing of Roseisolibacter agri AW1220.</title>
        <authorList>
            <person name="Tobiishi Y."/>
            <person name="Tonouchi A."/>
        </authorList>
    </citation>
    <scope>NUCLEOTIDE SEQUENCE</scope>
    <source>
        <strain evidence="3">AW1220</strain>
    </source>
</reference>
<name>A0AA37QAK4_9BACT</name>
<dbReference type="GO" id="GO:0016020">
    <property type="term" value="C:membrane"/>
    <property type="evidence" value="ECO:0007669"/>
    <property type="project" value="TreeGrafter"/>
</dbReference>
<protein>
    <recommendedName>
        <fullName evidence="2">AB hydrolase-1 domain-containing protein</fullName>
    </recommendedName>
</protein>
<dbReference type="RefSeq" id="WP_284351231.1">
    <property type="nucleotide sequence ID" value="NZ_BRXS01000005.1"/>
</dbReference>
<comment type="caution">
    <text evidence="3">The sequence shown here is derived from an EMBL/GenBank/DDBJ whole genome shotgun (WGS) entry which is preliminary data.</text>
</comment>
<dbReference type="Proteomes" id="UP001161325">
    <property type="component" value="Unassembled WGS sequence"/>
</dbReference>
<dbReference type="PRINTS" id="PR00111">
    <property type="entry name" value="ABHYDROLASE"/>
</dbReference>
<feature type="signal peptide" evidence="1">
    <location>
        <begin position="1"/>
        <end position="19"/>
    </location>
</feature>
<evidence type="ECO:0000313" key="4">
    <source>
        <dbReference type="Proteomes" id="UP001161325"/>
    </source>
</evidence>
<evidence type="ECO:0000259" key="2">
    <source>
        <dbReference type="Pfam" id="PF00561"/>
    </source>
</evidence>
<keyword evidence="4" id="KW-1185">Reference proteome</keyword>
<gene>
    <name evidence="3" type="ORF">rosag_32900</name>
</gene>
<dbReference type="PANTHER" id="PTHR43798">
    <property type="entry name" value="MONOACYLGLYCEROL LIPASE"/>
    <property type="match status" value="1"/>
</dbReference>
<sequence length="359" mass="38049">MAIVVRLVALAIAVAPALAGAQAAAPAPRPPIPVVAAAASPLVADVPGVRRAFVQVPGARLQWLDFGGRGETVVLLAGLGNSAWSYSAFGPALAREGFRVVALTRRAHGESEAPAAGYGLDTLAADVVAFLDSLGVRRAHLVGHSLAGAELTRLAARHPDRVGRLVYLDAAYDRQAQMAWMDRDPDPGPPAMTDADRASPAAYLAYQRRARPDLAKAWGPAVERDYLASLVKGSDGTLRWRTPLARYGAMLTATAGAPPEYAAVRAPSLAIYARGPQMSASLAERLAPTIRASLRDSVLAFERDVVGAWTDASIAQFRAAGGARCVVEMDAIHHVHLQREREVVALVRDFLRGRPVSCR</sequence>